<reference evidence="7" key="1">
    <citation type="submission" date="2020-05" db="EMBL/GenBank/DDBJ databases">
        <title>Phylogenomic resolution of chytrid fungi.</title>
        <authorList>
            <person name="Stajich J.E."/>
            <person name="Amses K."/>
            <person name="Simmons R."/>
            <person name="Seto K."/>
            <person name="Myers J."/>
            <person name="Bonds A."/>
            <person name="Quandt C.A."/>
            <person name="Barry K."/>
            <person name="Liu P."/>
            <person name="Grigoriev I."/>
            <person name="Longcore J.E."/>
            <person name="James T.Y."/>
        </authorList>
    </citation>
    <scope>NUCLEOTIDE SEQUENCE</scope>
    <source>
        <strain evidence="7">JEL0513</strain>
    </source>
</reference>
<organism evidence="7 8">
    <name type="scientific">Physocladia obscura</name>
    <dbReference type="NCBI Taxonomy" id="109957"/>
    <lineage>
        <taxon>Eukaryota</taxon>
        <taxon>Fungi</taxon>
        <taxon>Fungi incertae sedis</taxon>
        <taxon>Chytridiomycota</taxon>
        <taxon>Chytridiomycota incertae sedis</taxon>
        <taxon>Chytridiomycetes</taxon>
        <taxon>Chytridiales</taxon>
        <taxon>Chytriomycetaceae</taxon>
        <taxon>Physocladia</taxon>
    </lineage>
</organism>
<dbReference type="PROSITE" id="PS50303">
    <property type="entry name" value="PUM_HD"/>
    <property type="match status" value="1"/>
</dbReference>
<evidence type="ECO:0000313" key="8">
    <source>
        <dbReference type="Proteomes" id="UP001211907"/>
    </source>
</evidence>
<dbReference type="InterPro" id="IPR012677">
    <property type="entry name" value="Nucleotide-bd_a/b_plait_sf"/>
</dbReference>
<dbReference type="EMBL" id="JADGJH010001102">
    <property type="protein sequence ID" value="KAJ3118936.1"/>
    <property type="molecule type" value="Genomic_DNA"/>
</dbReference>
<evidence type="ECO:0000259" key="6">
    <source>
        <dbReference type="PROSITE" id="PS50303"/>
    </source>
</evidence>
<dbReference type="InterPro" id="IPR001313">
    <property type="entry name" value="Pumilio_RNA-bd_rpt"/>
</dbReference>
<keyword evidence="8" id="KW-1185">Reference proteome</keyword>
<evidence type="ECO:0000256" key="3">
    <source>
        <dbReference type="PROSITE-ProRule" id="PRU00317"/>
    </source>
</evidence>
<dbReference type="Pfam" id="PF00806">
    <property type="entry name" value="PUF"/>
    <property type="match status" value="4"/>
</dbReference>
<feature type="region of interest" description="Disordered" evidence="4">
    <location>
        <begin position="202"/>
        <end position="230"/>
    </location>
</feature>
<dbReference type="PANTHER" id="PTHR47093:SF1">
    <property type="entry name" value="PROTEIN JSN1-RELATED"/>
    <property type="match status" value="1"/>
</dbReference>
<feature type="repeat" description="Pumilio" evidence="3">
    <location>
        <begin position="716"/>
        <end position="752"/>
    </location>
</feature>
<keyword evidence="2" id="KW-0694">RNA-binding</keyword>
<dbReference type="InterPro" id="IPR035979">
    <property type="entry name" value="RBD_domain_sf"/>
</dbReference>
<dbReference type="SUPFAM" id="SSF48371">
    <property type="entry name" value="ARM repeat"/>
    <property type="match status" value="1"/>
</dbReference>
<name>A0AAD5SYG1_9FUNG</name>
<feature type="domain" description="PUM-HD" evidence="6">
    <location>
        <begin position="619"/>
        <end position="992"/>
    </location>
</feature>
<accession>A0AAD5SYG1</accession>
<evidence type="ECO:0000256" key="1">
    <source>
        <dbReference type="ARBA" id="ARBA00022737"/>
    </source>
</evidence>
<dbReference type="SMART" id="SM00360">
    <property type="entry name" value="RRM"/>
    <property type="match status" value="2"/>
</dbReference>
<feature type="repeat" description="Pumilio" evidence="3">
    <location>
        <begin position="680"/>
        <end position="715"/>
    </location>
</feature>
<keyword evidence="1" id="KW-0677">Repeat</keyword>
<dbReference type="PROSITE" id="PS50102">
    <property type="entry name" value="RRM"/>
    <property type="match status" value="2"/>
</dbReference>
<evidence type="ECO:0000313" key="7">
    <source>
        <dbReference type="EMBL" id="KAJ3118936.1"/>
    </source>
</evidence>
<dbReference type="InterPro" id="IPR033133">
    <property type="entry name" value="PUM-HD"/>
</dbReference>
<dbReference type="InterPro" id="IPR052645">
    <property type="entry name" value="Pumilio_domain_protein"/>
</dbReference>
<dbReference type="InterPro" id="IPR000504">
    <property type="entry name" value="RRM_dom"/>
</dbReference>
<evidence type="ECO:0000259" key="5">
    <source>
        <dbReference type="PROSITE" id="PS50102"/>
    </source>
</evidence>
<dbReference type="AlphaFoldDB" id="A0AAD5SYG1"/>
<feature type="domain" description="RRM" evidence="5">
    <location>
        <begin position="499"/>
        <end position="573"/>
    </location>
</feature>
<dbReference type="Proteomes" id="UP001211907">
    <property type="component" value="Unassembled WGS sequence"/>
</dbReference>
<feature type="compositionally biased region" description="Polar residues" evidence="4">
    <location>
        <begin position="202"/>
        <end position="211"/>
    </location>
</feature>
<dbReference type="Gene3D" id="3.30.70.330">
    <property type="match status" value="2"/>
</dbReference>
<gene>
    <name evidence="7" type="ORF">HK100_000515</name>
</gene>
<feature type="region of interest" description="Disordered" evidence="4">
    <location>
        <begin position="157"/>
        <end position="180"/>
    </location>
</feature>
<dbReference type="Pfam" id="PF00076">
    <property type="entry name" value="RRM_1"/>
    <property type="match status" value="2"/>
</dbReference>
<protein>
    <submittedName>
        <fullName evidence="7">Uncharacterized protein</fullName>
    </submittedName>
</protein>
<feature type="domain" description="RRM" evidence="5">
    <location>
        <begin position="412"/>
        <end position="486"/>
    </location>
</feature>
<sequence>MTSPQKQQPLRSWLLDPPTLEHSHSYAFIEDSLLFSAPFSLGVSVGEQLSASASVSRPETTKGSGFGTIPVRRARAETFSAFSTALLSPPTPPPTTASSAMPTLPTPIGGNRARAGSLTLPKPQSQLPPLGLSAVHHSNSSPFIPSFDTPISLGSFSSSRPGPLPSSKLKSSFYGAESSSSDTSAVMRSLDYLNLDDDIIHSQSSRSSTNPMGIPAAQSPPSQTSAPPQITPPSAVIGNRLRAMSSVASSSTNSGRPIIPTASALLDHFSFSSNITVSNLVAPASGNRPRASTIGIVDRFVVDGIDLYGLHQQSLDFQAQQSKQASSLLSYYPLTASETQDDYNLRKFTPSPPLNQQQQLQQLQQQQQQQQQLLLQQQQQLQLQQLQQQQSSLDYNNNSNNPSHPDFQTPTRSLWVGNLDATITATEILNLFSPYGPIESLRILPDKECVFVNYARLADALSAKEGMTGRKLGASVSPIRLGFGRNEAVGDTQGMQPTRSVWIGNLPPALVTAPVELENLFERFGQVESCRVLATKSCGFVNFVELAHAMRAQEFMNGRELYGHVVKVGFAKVPATGSNGEQQQPNDRNESIFSTKVGQMGFQNAQHLQYLQSPESDLFSSDSLQNGTNDSVFDGYASSLIPLPESLGHRRLDQSRLREMRKRLENPNTDIEQVFDIFNECYDEAIELSTDYIGNVVLQKLIERSDENRRCILIERLSNNLASLGVHKNGTWVVQKIIDSAQTTTEATIIVKALRPYTACLLLDQFGNYVIQCCLRLAPHGGSGFIFDALSHPDKCIEIATGRFGSRAMRSCLESQYTTKHQQKQVASAIVACAMQLVGNVNGSVVITWLIDGSMLAGRFRVLASKFVKEDVPALCRHKLASLTVLKIVTQRIELDARDLLLNEIFYQDNNDANGTNDAQMAGPAGSNLREIISDHSVGVALIQKILSTGCVSNEERARLTERVRICMAAMIEVKTNPMAYKRLFEEVTMMTGGTRDSLSSSTAAANGFSNHQHETVSTLLVSPPNNMGLTLKPAAPYEDGGNGYVGYGIPQHYLSSPPSSLPSPPQQFQQQRLYTAQQQQQQQQFYGGYTVSSLVQQQQHLQQQQFYNY</sequence>
<feature type="compositionally biased region" description="Low complexity" evidence="4">
    <location>
        <begin position="157"/>
        <end position="173"/>
    </location>
</feature>
<proteinExistence type="predicted"/>
<dbReference type="InterPro" id="IPR016024">
    <property type="entry name" value="ARM-type_fold"/>
</dbReference>
<dbReference type="SMART" id="SM00025">
    <property type="entry name" value="Pumilio"/>
    <property type="match status" value="4"/>
</dbReference>
<dbReference type="GO" id="GO:0000288">
    <property type="term" value="P:nuclear-transcribed mRNA catabolic process, deadenylation-dependent decay"/>
    <property type="evidence" value="ECO:0007669"/>
    <property type="project" value="TreeGrafter"/>
</dbReference>
<feature type="compositionally biased region" description="Low complexity" evidence="4">
    <location>
        <begin position="214"/>
        <end position="230"/>
    </location>
</feature>
<evidence type="ECO:0000256" key="4">
    <source>
        <dbReference type="SAM" id="MobiDB-lite"/>
    </source>
</evidence>
<dbReference type="PANTHER" id="PTHR47093">
    <property type="entry name" value="PROTEIN JSN1-RELATED"/>
    <property type="match status" value="1"/>
</dbReference>
<dbReference type="SUPFAM" id="SSF54928">
    <property type="entry name" value="RNA-binding domain, RBD"/>
    <property type="match status" value="2"/>
</dbReference>
<dbReference type="Gene3D" id="1.25.10.10">
    <property type="entry name" value="Leucine-rich Repeat Variant"/>
    <property type="match status" value="1"/>
</dbReference>
<dbReference type="CDD" id="cd00590">
    <property type="entry name" value="RRM_SF"/>
    <property type="match status" value="1"/>
</dbReference>
<dbReference type="InterPro" id="IPR011989">
    <property type="entry name" value="ARM-like"/>
</dbReference>
<dbReference type="PROSITE" id="PS50302">
    <property type="entry name" value="PUM"/>
    <property type="match status" value="2"/>
</dbReference>
<evidence type="ECO:0000256" key="2">
    <source>
        <dbReference type="PROSITE-ProRule" id="PRU00176"/>
    </source>
</evidence>
<dbReference type="GO" id="GO:0003723">
    <property type="term" value="F:RNA binding"/>
    <property type="evidence" value="ECO:0007669"/>
    <property type="project" value="UniProtKB-UniRule"/>
</dbReference>
<comment type="caution">
    <text evidence="7">The sequence shown here is derived from an EMBL/GenBank/DDBJ whole genome shotgun (WGS) entry which is preliminary data.</text>
</comment>